<proteinExistence type="predicted"/>
<dbReference type="InterPro" id="IPR002645">
    <property type="entry name" value="STAS_dom"/>
</dbReference>
<dbReference type="SUPFAM" id="SSF52091">
    <property type="entry name" value="SpoIIaa-like"/>
    <property type="match status" value="1"/>
</dbReference>
<name>A0A9Q6S3R1_9BURK</name>
<dbReference type="EMBL" id="CP015959">
    <property type="protein sequence ID" value="QLB64627.1"/>
    <property type="molecule type" value="Genomic_DNA"/>
</dbReference>
<dbReference type="Proteomes" id="UP000509548">
    <property type="component" value="Chromosome 2"/>
</dbReference>
<evidence type="ECO:0000313" key="2">
    <source>
        <dbReference type="EMBL" id="QLB64627.1"/>
    </source>
</evidence>
<gene>
    <name evidence="2" type="ORF">A9O66_19390</name>
</gene>
<evidence type="ECO:0000313" key="3">
    <source>
        <dbReference type="Proteomes" id="UP000509548"/>
    </source>
</evidence>
<accession>A0A9Q6S3R1</accession>
<feature type="domain" description="STAS" evidence="1">
    <location>
        <begin position="44"/>
        <end position="96"/>
    </location>
</feature>
<protein>
    <recommendedName>
        <fullName evidence="1">STAS domain-containing protein</fullName>
    </recommendedName>
</protein>
<dbReference type="Gene3D" id="3.30.750.24">
    <property type="entry name" value="STAS domain"/>
    <property type="match status" value="1"/>
</dbReference>
<evidence type="ECO:0000259" key="1">
    <source>
        <dbReference type="Pfam" id="PF01740"/>
    </source>
</evidence>
<sequence length="106" mass="11959">MHGMSVVHSKGALRSVQPCLCVAARERDSHRSHIFMRFDPHRDAANVTLDCRHLHCADHSATAALEALHARYAKLGKRLRLTNLSLRNRRLLQRADAGVVMRQEGN</sequence>
<dbReference type="Pfam" id="PF01740">
    <property type="entry name" value="STAS"/>
    <property type="match status" value="1"/>
</dbReference>
<dbReference type="InterPro" id="IPR036513">
    <property type="entry name" value="STAS_dom_sf"/>
</dbReference>
<reference evidence="2 3" key="1">
    <citation type="journal article" date="2014" name="Genome Announc.">
        <title>Draft Genome Sequence of the Haloacid-Degrading Burkholderia caribensis Strain MBA4.</title>
        <authorList>
            <person name="Pan Y."/>
            <person name="Kong K.F."/>
            <person name="Tsang J.S."/>
        </authorList>
    </citation>
    <scope>NUCLEOTIDE SEQUENCE [LARGE SCALE GENOMIC DNA]</scope>
    <source>
        <strain evidence="2 3">852011</strain>
    </source>
</reference>
<organism evidence="2 3">
    <name type="scientific">Paraburkholderia caribensis</name>
    <dbReference type="NCBI Taxonomy" id="75105"/>
    <lineage>
        <taxon>Bacteria</taxon>
        <taxon>Pseudomonadati</taxon>
        <taxon>Pseudomonadota</taxon>
        <taxon>Betaproteobacteria</taxon>
        <taxon>Burkholderiales</taxon>
        <taxon>Burkholderiaceae</taxon>
        <taxon>Paraburkholderia</taxon>
    </lineage>
</organism>
<dbReference type="AlphaFoldDB" id="A0A9Q6S3R1"/>